<dbReference type="InterPro" id="IPR034804">
    <property type="entry name" value="SQR/QFR_C/D"/>
</dbReference>
<feature type="transmembrane region" description="Helical" evidence="1">
    <location>
        <begin position="107"/>
        <end position="127"/>
    </location>
</feature>
<dbReference type="EMBL" id="AP014609">
    <property type="protein sequence ID" value="BAR92210.1"/>
    <property type="molecule type" value="Genomic_DNA"/>
</dbReference>
<evidence type="ECO:0000256" key="1">
    <source>
        <dbReference type="SAM" id="Phobius"/>
    </source>
</evidence>
<reference evidence="2 3" key="1">
    <citation type="journal article" date="2015" name="Microbes Environ.">
        <title>An Efficient Strategy Developed for Next-Generation Sequencing of Endosymbiont Genomes Performed Using Crude DNA Isolated from Host Tissues: A Case Study of Blattabacterium cuenoti Inhabiting the Fat Bodies of Cockroaches.</title>
        <authorList>
            <person name="Kinjo Y."/>
            <person name="Saitoh S."/>
            <person name="Tokuda G."/>
        </authorList>
    </citation>
    <scope>NUCLEOTIDE SEQUENCE [LARGE SCALE GENOMIC DNA]</scope>
    <source>
        <strain evidence="2 3">BPAY</strain>
    </source>
</reference>
<protein>
    <submittedName>
        <fullName evidence="2">Succinate dehydrogenase cytochrome b subunit</fullName>
    </submittedName>
</protein>
<dbReference type="InterPro" id="IPR011138">
    <property type="entry name" value="Cytochrome_b-558"/>
</dbReference>
<dbReference type="CDD" id="cd03498">
    <property type="entry name" value="SQR_TypeB_2_TM"/>
    <property type="match status" value="1"/>
</dbReference>
<dbReference type="RefSeq" id="WP_096378381.1">
    <property type="nucleotide sequence ID" value="NZ_AP014609.1"/>
</dbReference>
<feature type="transmembrane region" description="Helical" evidence="1">
    <location>
        <begin position="152"/>
        <end position="172"/>
    </location>
</feature>
<dbReference type="SUPFAM" id="SSF81343">
    <property type="entry name" value="Fumarate reductase respiratory complex transmembrane subunits"/>
    <property type="match status" value="1"/>
</dbReference>
<dbReference type="NCBIfam" id="TIGR02046">
    <property type="entry name" value="sdhC_b558_fam"/>
    <property type="match status" value="1"/>
</dbReference>
<dbReference type="Proteomes" id="UP000217805">
    <property type="component" value="Chromosome"/>
</dbReference>
<feature type="transmembrane region" description="Helical" evidence="1">
    <location>
        <begin position="56"/>
        <end position="77"/>
    </location>
</feature>
<feature type="transmembrane region" description="Helical" evidence="1">
    <location>
        <begin position="15"/>
        <end position="36"/>
    </location>
</feature>
<evidence type="ECO:0000313" key="3">
    <source>
        <dbReference type="Proteomes" id="UP000217805"/>
    </source>
</evidence>
<sequence>MNHCNFVQSSIGKKVVMATTGVFLMIFLLLHLSVNLFLFSGEQAFNEAVFFMRKNIFIRIMEYVLAIGFIIHILLGIKLHLENRKRKGEVDYAVNSYSTSSFSSRTMVYTGTLILCFLILHLINFMIPMKYSNDIRSISDYNIVVSLFKNPFYTLIYVFSFFILGIHLNHGFQSSFQSLGLSNEKRWAWIQRFGFLYFWFICSGFSLIAIWFFFNDN</sequence>
<evidence type="ECO:0000313" key="2">
    <source>
        <dbReference type="EMBL" id="BAR92210.1"/>
    </source>
</evidence>
<dbReference type="Gene3D" id="1.20.1300.10">
    <property type="entry name" value="Fumarate reductase/succinate dehydrogenase, transmembrane subunit"/>
    <property type="match status" value="1"/>
</dbReference>
<keyword evidence="3" id="KW-1185">Reference proteome</keyword>
<accession>A0ABM7EZ63</accession>
<keyword evidence="1" id="KW-0472">Membrane</keyword>
<keyword evidence="1" id="KW-1133">Transmembrane helix</keyword>
<feature type="transmembrane region" description="Helical" evidence="1">
    <location>
        <begin position="193"/>
        <end position="214"/>
    </location>
</feature>
<name>A0ABM7EZ63_9FLAO</name>
<keyword evidence="1" id="KW-0812">Transmembrane</keyword>
<gene>
    <name evidence="2" type="primary">sdhC</name>
    <name evidence="2" type="ORF">BPAY_489</name>
</gene>
<proteinExistence type="predicted"/>
<organism evidence="2 3">
    <name type="scientific">Blattabacterium cuenoti BPAY</name>
    <dbReference type="NCBI Taxonomy" id="1457031"/>
    <lineage>
        <taxon>Bacteria</taxon>
        <taxon>Pseudomonadati</taxon>
        <taxon>Bacteroidota</taxon>
        <taxon>Flavobacteriia</taxon>
        <taxon>Flavobacteriales</taxon>
        <taxon>Blattabacteriaceae</taxon>
        <taxon>Blattabacterium</taxon>
    </lineage>
</organism>